<evidence type="ECO:0000256" key="9">
    <source>
        <dbReference type="RuleBase" id="RU362131"/>
    </source>
</evidence>
<reference evidence="12 13" key="1">
    <citation type="journal article" date="2015" name="Genome Biol. Evol.">
        <title>Phylogenomic analyses indicate that early fungi evolved digesting cell walls of algal ancestors of land plants.</title>
        <authorList>
            <person name="Chang Y."/>
            <person name="Wang S."/>
            <person name="Sekimoto S."/>
            <person name="Aerts A.L."/>
            <person name="Choi C."/>
            <person name="Clum A."/>
            <person name="LaButti K.M."/>
            <person name="Lindquist E.A."/>
            <person name="Yee Ngan C."/>
            <person name="Ohm R.A."/>
            <person name="Salamov A.A."/>
            <person name="Grigoriev I.V."/>
            <person name="Spatafora J.W."/>
            <person name="Berbee M.L."/>
        </authorList>
    </citation>
    <scope>NUCLEOTIDE SEQUENCE [LARGE SCALE GENOMIC DNA]</scope>
    <source>
        <strain evidence="12 13">JEL478</strain>
    </source>
</reference>
<evidence type="ECO:0000313" key="12">
    <source>
        <dbReference type="EMBL" id="KXS14349.1"/>
    </source>
</evidence>
<accession>A0A139ACF6</accession>
<dbReference type="InterPro" id="IPR036691">
    <property type="entry name" value="Endo/exonu/phosph_ase_sf"/>
</dbReference>
<evidence type="ECO:0000256" key="10">
    <source>
        <dbReference type="SAM" id="MobiDB-lite"/>
    </source>
</evidence>
<dbReference type="GO" id="GO:0003906">
    <property type="term" value="F:DNA-(apurinic or apyrimidinic site) endonuclease activity"/>
    <property type="evidence" value="ECO:0007669"/>
    <property type="project" value="TreeGrafter"/>
</dbReference>
<evidence type="ECO:0000256" key="6">
    <source>
        <dbReference type="PIRSR" id="PIRSR604808-1"/>
    </source>
</evidence>
<comment type="cofactor">
    <cofactor evidence="1">
        <name>Mn(2+)</name>
        <dbReference type="ChEBI" id="CHEBI:29035"/>
    </cofactor>
</comment>
<dbReference type="GO" id="GO:0006284">
    <property type="term" value="P:base-excision repair"/>
    <property type="evidence" value="ECO:0007669"/>
    <property type="project" value="TreeGrafter"/>
</dbReference>
<keyword evidence="9" id="KW-0227">DNA damage</keyword>
<gene>
    <name evidence="12" type="ORF">M427DRAFT_146117</name>
</gene>
<keyword evidence="5 7" id="KW-0460">Magnesium</keyword>
<evidence type="ECO:0000259" key="11">
    <source>
        <dbReference type="Pfam" id="PF03372"/>
    </source>
</evidence>
<feature type="binding site" evidence="7">
    <location>
        <position position="277"/>
    </location>
    <ligand>
        <name>Mg(2+)</name>
        <dbReference type="ChEBI" id="CHEBI:18420"/>
        <label>1</label>
    </ligand>
</feature>
<dbReference type="GO" id="GO:0005634">
    <property type="term" value="C:nucleus"/>
    <property type="evidence" value="ECO:0007669"/>
    <property type="project" value="TreeGrafter"/>
</dbReference>
<dbReference type="EC" id="3.1.-.-" evidence="9"/>
<evidence type="ECO:0000256" key="8">
    <source>
        <dbReference type="PIRSR" id="PIRSR604808-3"/>
    </source>
</evidence>
<dbReference type="NCBIfam" id="TIGR00633">
    <property type="entry name" value="xth"/>
    <property type="match status" value="1"/>
</dbReference>
<dbReference type="PROSITE" id="PS51435">
    <property type="entry name" value="AP_NUCLEASE_F1_4"/>
    <property type="match status" value="1"/>
</dbReference>
<dbReference type="GO" id="GO:0008311">
    <property type="term" value="F:double-stranded DNA 3'-5' DNA exonuclease activity"/>
    <property type="evidence" value="ECO:0007669"/>
    <property type="project" value="TreeGrafter"/>
</dbReference>
<organism evidence="12 13">
    <name type="scientific">Gonapodya prolifera (strain JEL478)</name>
    <name type="common">Monoblepharis prolifera</name>
    <dbReference type="NCBI Taxonomy" id="1344416"/>
    <lineage>
        <taxon>Eukaryota</taxon>
        <taxon>Fungi</taxon>
        <taxon>Fungi incertae sedis</taxon>
        <taxon>Chytridiomycota</taxon>
        <taxon>Chytridiomycota incertae sedis</taxon>
        <taxon>Monoblepharidomycetes</taxon>
        <taxon>Monoblepharidales</taxon>
        <taxon>Gonapodyaceae</taxon>
        <taxon>Gonapodya</taxon>
    </lineage>
</organism>
<sequence length="544" mass="60245">MIDEGGHNQARRTRKLNILSWNCNGLATLEKKHTQQTKDPIKALRALFDEFQADVILFQETKVAPPPRLPKTLARVCGYDSFFAFSDPGKRGWGVAAYVRKGLVKSVTPGFFRPPRDNEEARSLSLDFGTYELLCLYVPNPYKSQDRLDYKTAWCEDLESRVKELFRKGKPIIIAGDLNTAITPIDHYNPVKHSQERGFTAPERKFWTDLMESYDLCDVWREREGKGKANVFTWWEVKKNMRAHNYGWRVDYFLISRSLMPYVSSSSILTEVTGSDHCPITLSLDLPDNGLVKFQRFSGRVAGAMNRNMEVVSDTSSDDSTDEEQDVDVSMQIGKVPLALSTPKSTLRDPVSDSPSTPLKDPPTLRPSVSPSLPGVEPSSKKEVQGNYRPLPGVRTGTGTPQGQADAAARHRVAMVLLADSTLSLETEQGRREVMKRSGVTEDALPGAAKRIETVAVGRDRAMQSSLKGSADVSDRVGAGRSTSSSRNDGRSLNTLTESQSAPVVAISSDDERYSVGSVSNSGRKRSASSDPSSESKRQRLMRS</sequence>
<dbReference type="GO" id="GO:0046872">
    <property type="term" value="F:metal ion binding"/>
    <property type="evidence" value="ECO:0007669"/>
    <property type="project" value="UniProtKB-KW"/>
</dbReference>
<keyword evidence="4" id="KW-0378">Hydrolase</keyword>
<evidence type="ECO:0000256" key="1">
    <source>
        <dbReference type="ARBA" id="ARBA00001936"/>
    </source>
</evidence>
<feature type="compositionally biased region" description="Polar residues" evidence="10">
    <location>
        <begin position="481"/>
        <end position="502"/>
    </location>
</feature>
<dbReference type="GO" id="GO:0008081">
    <property type="term" value="F:phosphoric diester hydrolase activity"/>
    <property type="evidence" value="ECO:0007669"/>
    <property type="project" value="TreeGrafter"/>
</dbReference>
<dbReference type="PANTHER" id="PTHR22748">
    <property type="entry name" value="AP ENDONUCLEASE"/>
    <property type="match status" value="1"/>
</dbReference>
<feature type="region of interest" description="Disordered" evidence="10">
    <location>
        <begin position="310"/>
        <end position="408"/>
    </location>
</feature>
<dbReference type="GO" id="GO:0003677">
    <property type="term" value="F:DNA binding"/>
    <property type="evidence" value="ECO:0007669"/>
    <property type="project" value="InterPro"/>
</dbReference>
<feature type="binding site" evidence="7">
    <location>
        <position position="276"/>
    </location>
    <ligand>
        <name>Mg(2+)</name>
        <dbReference type="ChEBI" id="CHEBI:18420"/>
        <label>1</label>
    </ligand>
</feature>
<dbReference type="OrthoDB" id="2154323at2759"/>
<feature type="active site" evidence="6">
    <location>
        <position position="137"/>
    </location>
</feature>
<feature type="active site" description="Proton acceptor" evidence="6">
    <location>
        <position position="277"/>
    </location>
</feature>
<keyword evidence="3 7" id="KW-0479">Metal-binding</keyword>
<feature type="binding site" evidence="7">
    <location>
        <position position="177"/>
    </location>
    <ligand>
        <name>Mg(2+)</name>
        <dbReference type="ChEBI" id="CHEBI:18420"/>
        <label>1</label>
    </ligand>
</feature>
<feature type="domain" description="Endonuclease/exonuclease/phosphatase" evidence="11">
    <location>
        <begin position="19"/>
        <end position="277"/>
    </location>
</feature>
<protein>
    <recommendedName>
        <fullName evidence="9">DNA-(apurinic or apyrimidinic site) endonuclease</fullName>
        <ecNumber evidence="9">3.1.-.-</ecNumber>
    </recommendedName>
</protein>
<keyword evidence="9" id="KW-0234">DNA repair</keyword>
<dbReference type="Proteomes" id="UP000070544">
    <property type="component" value="Unassembled WGS sequence"/>
</dbReference>
<dbReference type="InterPro" id="IPR020848">
    <property type="entry name" value="AP_endonuclease_F1_CS"/>
</dbReference>
<feature type="site" description="Important for catalytic activity" evidence="8">
    <location>
        <position position="251"/>
    </location>
</feature>
<feature type="site" description="Transition state stabilizer" evidence="8">
    <location>
        <position position="179"/>
    </location>
</feature>
<dbReference type="SUPFAM" id="SSF56219">
    <property type="entry name" value="DNase I-like"/>
    <property type="match status" value="1"/>
</dbReference>
<feature type="region of interest" description="Disordered" evidence="10">
    <location>
        <begin position="459"/>
        <end position="544"/>
    </location>
</feature>
<dbReference type="STRING" id="1344416.A0A139ACF6"/>
<feature type="compositionally biased region" description="Acidic residues" evidence="10">
    <location>
        <begin position="316"/>
        <end position="327"/>
    </location>
</feature>
<dbReference type="EMBL" id="KQ965770">
    <property type="protein sequence ID" value="KXS14349.1"/>
    <property type="molecule type" value="Genomic_DNA"/>
</dbReference>
<feature type="binding site" evidence="7">
    <location>
        <position position="60"/>
    </location>
    <ligand>
        <name>Mg(2+)</name>
        <dbReference type="ChEBI" id="CHEBI:18420"/>
        <label>1</label>
    </ligand>
</feature>
<feature type="binding site" evidence="7">
    <location>
        <position position="179"/>
    </location>
    <ligand>
        <name>Mg(2+)</name>
        <dbReference type="ChEBI" id="CHEBI:18420"/>
        <label>1</label>
    </ligand>
</feature>
<evidence type="ECO:0000256" key="5">
    <source>
        <dbReference type="ARBA" id="ARBA00022842"/>
    </source>
</evidence>
<comment type="similarity">
    <text evidence="2 9">Belongs to the DNA repair enzymes AP/ExoA family.</text>
</comment>
<name>A0A139ACF6_GONPJ</name>
<comment type="cofactor">
    <cofactor evidence="7 9">
        <name>Mg(2+)</name>
        <dbReference type="ChEBI" id="CHEBI:18420"/>
    </cofactor>
    <cofactor evidence="7 9">
        <name>Mn(2+)</name>
        <dbReference type="ChEBI" id="CHEBI:29035"/>
    </cofactor>
    <text evidence="7 9">Probably binds two magnesium or manganese ions per subunit.</text>
</comment>
<keyword evidence="13" id="KW-1185">Reference proteome</keyword>
<feature type="active site" description="Proton donor/acceptor" evidence="6">
    <location>
        <position position="177"/>
    </location>
</feature>
<feature type="binding site" evidence="7">
    <location>
        <position position="22"/>
    </location>
    <ligand>
        <name>Mg(2+)</name>
        <dbReference type="ChEBI" id="CHEBI:18420"/>
        <label>1</label>
    </ligand>
</feature>
<dbReference type="PROSITE" id="PS00728">
    <property type="entry name" value="AP_NUCLEASE_F1_3"/>
    <property type="match status" value="1"/>
</dbReference>
<evidence type="ECO:0000256" key="4">
    <source>
        <dbReference type="ARBA" id="ARBA00022801"/>
    </source>
</evidence>
<dbReference type="AlphaFoldDB" id="A0A139ACF6"/>
<keyword evidence="7" id="KW-0464">Manganese</keyword>
<evidence type="ECO:0000256" key="3">
    <source>
        <dbReference type="ARBA" id="ARBA00022723"/>
    </source>
</evidence>
<dbReference type="PANTHER" id="PTHR22748:SF4">
    <property type="entry name" value="DNA-(APURINIC OR APYRIMIDINIC SITE) ENDONUCLEASE 2"/>
    <property type="match status" value="1"/>
</dbReference>
<evidence type="ECO:0000256" key="7">
    <source>
        <dbReference type="PIRSR" id="PIRSR604808-2"/>
    </source>
</evidence>
<feature type="site" description="Interaction with DNA substrate" evidence="8">
    <location>
        <position position="277"/>
    </location>
</feature>
<dbReference type="Pfam" id="PF03372">
    <property type="entry name" value="Exo_endo_phos"/>
    <property type="match status" value="1"/>
</dbReference>
<dbReference type="Gene3D" id="3.60.10.10">
    <property type="entry name" value="Endonuclease/exonuclease/phosphatase"/>
    <property type="match status" value="1"/>
</dbReference>
<evidence type="ECO:0000256" key="2">
    <source>
        <dbReference type="ARBA" id="ARBA00007092"/>
    </source>
</evidence>
<dbReference type="InterPro" id="IPR004808">
    <property type="entry name" value="AP_endonuc_1"/>
</dbReference>
<evidence type="ECO:0000313" key="13">
    <source>
        <dbReference type="Proteomes" id="UP000070544"/>
    </source>
</evidence>
<dbReference type="InterPro" id="IPR005135">
    <property type="entry name" value="Endo/exonuclease/phosphatase"/>
</dbReference>
<proteinExistence type="inferred from homology"/>